<dbReference type="RefSeq" id="WP_048599826.1">
    <property type="nucleotide sequence ID" value="NZ_CBFHGK010000021.1"/>
</dbReference>
<dbReference type="PANTHER" id="PTHR30363">
    <property type="entry name" value="HTH-TYPE TRANSCRIPTIONAL REGULATOR SRLR-RELATED"/>
    <property type="match status" value="1"/>
</dbReference>
<dbReference type="Proteomes" id="UP000048949">
    <property type="component" value="Unassembled WGS sequence"/>
</dbReference>
<dbReference type="InterPro" id="IPR036390">
    <property type="entry name" value="WH_DNA-bd_sf"/>
</dbReference>
<dbReference type="PRINTS" id="PR00037">
    <property type="entry name" value="HTHLACR"/>
</dbReference>
<dbReference type="InterPro" id="IPR036388">
    <property type="entry name" value="WH-like_DNA-bd_sf"/>
</dbReference>
<evidence type="ECO:0000259" key="4">
    <source>
        <dbReference type="PROSITE" id="PS51000"/>
    </source>
</evidence>
<dbReference type="SUPFAM" id="SSF46785">
    <property type="entry name" value="Winged helix' DNA-binding domain"/>
    <property type="match status" value="1"/>
</dbReference>
<dbReference type="Pfam" id="PF08220">
    <property type="entry name" value="HTH_DeoR"/>
    <property type="match status" value="1"/>
</dbReference>
<evidence type="ECO:0000256" key="1">
    <source>
        <dbReference type="ARBA" id="ARBA00022491"/>
    </source>
</evidence>
<feature type="domain" description="HTH deoR-type" evidence="4">
    <location>
        <begin position="3"/>
        <end position="58"/>
    </location>
</feature>
<dbReference type="SMART" id="SM00420">
    <property type="entry name" value="HTH_DEOR"/>
    <property type="match status" value="1"/>
</dbReference>
<keyword evidence="2" id="KW-0805">Transcription regulation</keyword>
<evidence type="ECO:0000313" key="5">
    <source>
        <dbReference type="EMBL" id="CRK76421.1"/>
    </source>
</evidence>
<accession>A0A0U1NNV5</accession>
<reference evidence="5 6" key="1">
    <citation type="submission" date="2015-04" db="EMBL/GenBank/DDBJ databases">
        <authorList>
            <person name="Syromyatnikov M.Y."/>
            <person name="Popov V.N."/>
        </authorList>
    </citation>
    <scope>NUCLEOTIDE SEQUENCE [LARGE SCALE GENOMIC DNA]</scope>
    <source>
        <strain evidence="5 6">CECT 5292</strain>
    </source>
</reference>
<keyword evidence="1" id="KW-0678">Repressor</keyword>
<dbReference type="OrthoDB" id="9814815at2"/>
<keyword evidence="6" id="KW-1185">Reference proteome</keyword>
<dbReference type="InterPro" id="IPR037171">
    <property type="entry name" value="NagB/RpiA_transferase-like"/>
</dbReference>
<proteinExistence type="predicted"/>
<dbReference type="AlphaFoldDB" id="A0A0U1NNV5"/>
<evidence type="ECO:0000256" key="2">
    <source>
        <dbReference type="ARBA" id="ARBA00023015"/>
    </source>
</evidence>
<dbReference type="SMART" id="SM01134">
    <property type="entry name" value="DeoRC"/>
    <property type="match status" value="1"/>
</dbReference>
<dbReference type="Gene3D" id="3.40.50.1360">
    <property type="match status" value="1"/>
</dbReference>
<dbReference type="EMBL" id="CVQV01000018">
    <property type="protein sequence ID" value="CRK76421.1"/>
    <property type="molecule type" value="Genomic_DNA"/>
</dbReference>
<dbReference type="SUPFAM" id="SSF100950">
    <property type="entry name" value="NagB/RpiA/CoA transferase-like"/>
    <property type="match status" value="1"/>
</dbReference>
<evidence type="ECO:0000256" key="3">
    <source>
        <dbReference type="ARBA" id="ARBA00023163"/>
    </source>
</evidence>
<dbReference type="GO" id="GO:0003700">
    <property type="term" value="F:DNA-binding transcription factor activity"/>
    <property type="evidence" value="ECO:0007669"/>
    <property type="project" value="InterPro"/>
</dbReference>
<dbReference type="STRING" id="282199.GCA_001049735_02483"/>
<dbReference type="PROSITE" id="PS51000">
    <property type="entry name" value="HTH_DEOR_2"/>
    <property type="match status" value="1"/>
</dbReference>
<name>A0A0U1NNV5_9RHOB</name>
<dbReference type="Pfam" id="PF00455">
    <property type="entry name" value="DeoRC"/>
    <property type="match status" value="1"/>
</dbReference>
<dbReference type="InterPro" id="IPR014036">
    <property type="entry name" value="DeoR-like_C"/>
</dbReference>
<dbReference type="Gene3D" id="1.10.10.10">
    <property type="entry name" value="Winged helix-like DNA-binding domain superfamily/Winged helix DNA-binding domain"/>
    <property type="match status" value="1"/>
</dbReference>
<gene>
    <name evidence="5" type="primary">glpR</name>
    <name evidence="5" type="ORF">NIG5292_02484</name>
</gene>
<evidence type="ECO:0000313" key="6">
    <source>
        <dbReference type="Proteomes" id="UP000048949"/>
    </source>
</evidence>
<dbReference type="InterPro" id="IPR050313">
    <property type="entry name" value="Carb_Metab_HTH_regulators"/>
</dbReference>
<organism evidence="5 6">
    <name type="scientific">Nereida ignava</name>
    <dbReference type="NCBI Taxonomy" id="282199"/>
    <lineage>
        <taxon>Bacteria</taxon>
        <taxon>Pseudomonadati</taxon>
        <taxon>Pseudomonadota</taxon>
        <taxon>Alphaproteobacteria</taxon>
        <taxon>Rhodobacterales</taxon>
        <taxon>Roseobacteraceae</taxon>
        <taxon>Nereida</taxon>
    </lineage>
</organism>
<keyword evidence="3" id="KW-0804">Transcription</keyword>
<dbReference type="InterPro" id="IPR001034">
    <property type="entry name" value="DeoR_HTH"/>
</dbReference>
<protein>
    <submittedName>
        <fullName evidence="5">Glycerol-3-phosphate regulon repressor</fullName>
    </submittedName>
</protein>
<sequence>MALTIRKPEIIAIARREGKVTVDGLVEYFGVTPQTIRRDLTDLAETGELERVHGGAILPSTTVNIAYNERRMLNQPSKVDIARACAARIPNDCAIFLSIGTTTEAVATELLSHEGLLVITNNINIATILSANDKVDVIVTGGQLRPSDGGLVGNLAQNTINQFQFDYAIIGCSALRNNGDLMDFDMQEVSVSKAIIQHTEHVILVADSSKFDRKAPAFVAPIEHISTLITDADLPPDCKLRCEAAGTEVVYSSSPTFSKSSVTID</sequence>
<dbReference type="PANTHER" id="PTHR30363:SF4">
    <property type="entry name" value="GLYCEROL-3-PHOSPHATE REGULON REPRESSOR"/>
    <property type="match status" value="1"/>
</dbReference>